<feature type="region of interest" description="Disordered" evidence="1">
    <location>
        <begin position="61"/>
        <end position="82"/>
    </location>
</feature>
<evidence type="ECO:0000313" key="2">
    <source>
        <dbReference type="EMBL" id="KAG5561158.1"/>
    </source>
</evidence>
<dbReference type="Proteomes" id="UP000823749">
    <property type="component" value="Chromosome 2"/>
</dbReference>
<accession>A0AAV6L7Y3</accession>
<gene>
    <name evidence="2" type="ORF">RHGRI_004243</name>
</gene>
<keyword evidence="3" id="KW-1185">Reference proteome</keyword>
<protein>
    <submittedName>
        <fullName evidence="2">Uncharacterized protein</fullName>
    </submittedName>
</protein>
<organism evidence="2 3">
    <name type="scientific">Rhododendron griersonianum</name>
    <dbReference type="NCBI Taxonomy" id="479676"/>
    <lineage>
        <taxon>Eukaryota</taxon>
        <taxon>Viridiplantae</taxon>
        <taxon>Streptophyta</taxon>
        <taxon>Embryophyta</taxon>
        <taxon>Tracheophyta</taxon>
        <taxon>Spermatophyta</taxon>
        <taxon>Magnoliopsida</taxon>
        <taxon>eudicotyledons</taxon>
        <taxon>Gunneridae</taxon>
        <taxon>Pentapetalae</taxon>
        <taxon>asterids</taxon>
        <taxon>Ericales</taxon>
        <taxon>Ericaceae</taxon>
        <taxon>Ericoideae</taxon>
        <taxon>Rhodoreae</taxon>
        <taxon>Rhododendron</taxon>
    </lineage>
</organism>
<dbReference type="AlphaFoldDB" id="A0AAV6L7Y3"/>
<dbReference type="EMBL" id="JACTNZ010000002">
    <property type="protein sequence ID" value="KAG5561158.1"/>
    <property type="molecule type" value="Genomic_DNA"/>
</dbReference>
<comment type="caution">
    <text evidence="2">The sequence shown here is derived from an EMBL/GenBank/DDBJ whole genome shotgun (WGS) entry which is preliminary data.</text>
</comment>
<evidence type="ECO:0000256" key="1">
    <source>
        <dbReference type="SAM" id="MobiDB-lite"/>
    </source>
</evidence>
<reference evidence="2" key="1">
    <citation type="submission" date="2020-08" db="EMBL/GenBank/DDBJ databases">
        <title>Plant Genome Project.</title>
        <authorList>
            <person name="Zhang R.-G."/>
        </authorList>
    </citation>
    <scope>NUCLEOTIDE SEQUENCE</scope>
    <source>
        <strain evidence="2">WSP0</strain>
        <tissue evidence="2">Leaf</tissue>
    </source>
</reference>
<name>A0AAV6L7Y3_9ERIC</name>
<evidence type="ECO:0000313" key="3">
    <source>
        <dbReference type="Proteomes" id="UP000823749"/>
    </source>
</evidence>
<sequence length="82" mass="8572">MEPRCIPNPAFHRIRASVIHIGASHRPEVGFASCRHVHVRSLGPDARDILLHGPVAADVGGHMVLSPPRGVGGGGDLDQEGG</sequence>
<proteinExistence type="predicted"/>